<comment type="caution">
    <text evidence="1">The sequence shown here is derived from an EMBL/GenBank/DDBJ whole genome shotgun (WGS) entry which is preliminary data.</text>
</comment>
<reference evidence="1 2" key="1">
    <citation type="submission" date="2018-03" db="EMBL/GenBank/DDBJ databases">
        <title>Draft Genome Sequences of the Obligatory Marine Myxobacteria Enhygromyxa salina SWB007.</title>
        <authorList>
            <person name="Poehlein A."/>
            <person name="Moghaddam J.A."/>
            <person name="Harms H."/>
            <person name="Alanjari M."/>
            <person name="Koenig G.M."/>
            <person name="Daniel R."/>
            <person name="Schaeberle T.F."/>
        </authorList>
    </citation>
    <scope>NUCLEOTIDE SEQUENCE [LARGE SCALE GENOMIC DNA]</scope>
    <source>
        <strain evidence="1 2">SWB007</strain>
    </source>
</reference>
<proteinExistence type="predicted"/>
<evidence type="ECO:0000313" key="2">
    <source>
        <dbReference type="Proteomes" id="UP000238823"/>
    </source>
</evidence>
<dbReference type="Proteomes" id="UP000238823">
    <property type="component" value="Unassembled WGS sequence"/>
</dbReference>
<name>A0A2S9YPF9_9BACT</name>
<organism evidence="1 2">
    <name type="scientific">Enhygromyxa salina</name>
    <dbReference type="NCBI Taxonomy" id="215803"/>
    <lineage>
        <taxon>Bacteria</taxon>
        <taxon>Pseudomonadati</taxon>
        <taxon>Myxococcota</taxon>
        <taxon>Polyangia</taxon>
        <taxon>Nannocystales</taxon>
        <taxon>Nannocystaceae</taxon>
        <taxon>Enhygromyxa</taxon>
    </lineage>
</organism>
<dbReference type="EMBL" id="PVNL01000063">
    <property type="protein sequence ID" value="PRQ06962.1"/>
    <property type="molecule type" value="Genomic_DNA"/>
</dbReference>
<dbReference type="RefSeq" id="WP_181233822.1">
    <property type="nucleotide sequence ID" value="NZ_PVNL01000063.1"/>
</dbReference>
<gene>
    <name evidence="1" type="ORF">ENSA7_33860</name>
</gene>
<evidence type="ECO:0000313" key="1">
    <source>
        <dbReference type="EMBL" id="PRQ06962.1"/>
    </source>
</evidence>
<dbReference type="AlphaFoldDB" id="A0A2S9YPF9"/>
<protein>
    <submittedName>
        <fullName evidence="1">Uncharacterized protein</fullName>
    </submittedName>
</protein>
<accession>A0A2S9YPF9</accession>
<sequence length="230" mass="23324">MVGDGDGGDGDGEGVALCDPWLQDCPLDQKCVPATTEDNAAPSINKCVPVLGAGQPGDACKLASRVEATDDCGADSYCWNQDLGLSGECSAFCEGSSAEPSCAPGTTCVTVDAGAVWNLCVDGCDPVAQDCNMGEQFGCYIFDGDFLCAQSPSLIPLGEPCEYINDCAPGGVCIPGASLPDCVDAACCTAVCELDGAQCNALPGTQCLPLFEAGEAPFGFEDVGTCQLPT</sequence>